<feature type="region of interest" description="Disordered" evidence="1">
    <location>
        <begin position="82"/>
        <end position="220"/>
    </location>
</feature>
<comment type="caution">
    <text evidence="3">The sequence shown here is derived from an EMBL/GenBank/DDBJ whole genome shotgun (WGS) entry which is preliminary data.</text>
</comment>
<reference evidence="3" key="3">
    <citation type="journal article" date="2022" name="bioRxiv">
        <title>A global pangenome for the wheat fungal pathogen Pyrenophora tritici-repentis and prediction of effector protein structural homology.</title>
        <authorList>
            <person name="Moolhuijzen P."/>
            <person name="See P.T."/>
            <person name="Shi G."/>
            <person name="Powell H.R."/>
            <person name="Cockram J."/>
            <person name="Jorgensen L.N."/>
            <person name="Benslimane H."/>
            <person name="Strelkov S.E."/>
            <person name="Turner J."/>
            <person name="Liu Z."/>
            <person name="Moffat C.S."/>
        </authorList>
    </citation>
    <scope>NUCLEOTIDE SEQUENCE</scope>
    <source>
        <strain evidence="3">86-124</strain>
    </source>
</reference>
<name>A0A317AF89_9PLEO</name>
<feature type="compositionally biased region" description="Polar residues" evidence="1">
    <location>
        <begin position="211"/>
        <end position="220"/>
    </location>
</feature>
<accession>A0A317AF89</accession>
<evidence type="ECO:0000313" key="2">
    <source>
        <dbReference type="EMBL" id="KAF7576416.1"/>
    </source>
</evidence>
<gene>
    <name evidence="3" type="ORF">Ptr86124_000610</name>
    <name evidence="2" type="ORF">PtrM4_006560</name>
</gene>
<protein>
    <submittedName>
        <fullName evidence="3">Uncharacterized protein</fullName>
    </submittedName>
</protein>
<proteinExistence type="predicted"/>
<reference evidence="3" key="2">
    <citation type="submission" date="2021-05" db="EMBL/GenBank/DDBJ databases">
        <authorList>
            <person name="Moolhuijzen P.M."/>
            <person name="Moffat C.S."/>
        </authorList>
    </citation>
    <scope>NUCLEOTIDE SEQUENCE</scope>
    <source>
        <strain evidence="3">86-124</strain>
    </source>
</reference>
<feature type="compositionally biased region" description="Polar residues" evidence="1">
    <location>
        <begin position="190"/>
        <end position="203"/>
    </location>
</feature>
<feature type="compositionally biased region" description="Basic and acidic residues" evidence="1">
    <location>
        <begin position="83"/>
        <end position="103"/>
    </location>
</feature>
<organism evidence="3 4">
    <name type="scientific">Pyrenophora tritici-repentis</name>
    <dbReference type="NCBI Taxonomy" id="45151"/>
    <lineage>
        <taxon>Eukaryota</taxon>
        <taxon>Fungi</taxon>
        <taxon>Dikarya</taxon>
        <taxon>Ascomycota</taxon>
        <taxon>Pezizomycotina</taxon>
        <taxon>Dothideomycetes</taxon>
        <taxon>Pleosporomycetidae</taxon>
        <taxon>Pleosporales</taxon>
        <taxon>Pleosporineae</taxon>
        <taxon>Pleosporaceae</taxon>
        <taxon>Pyrenophora</taxon>
    </lineage>
</organism>
<evidence type="ECO:0000256" key="1">
    <source>
        <dbReference type="SAM" id="MobiDB-lite"/>
    </source>
</evidence>
<sequence length="238" mass="26343">MPPPRPPPPANANAANTVNNATNAANTVSNTKNVANTADIQWLAFRRRHDQELKKFQQDVGDRRKKFEEDVQKYRLALLGKHKREEEEFWKDSSKNAMEDRAGSGDGTKASAKHSTAGRKIAEKKKPAIEKEKDARAVKQKTDRLDKNAGDRASAQTVVKDKKAPVAYSDLMSDNEEDDEDELVEIKKPNTASVPPSANTTKKSAAPAPSTKLTTQHTCQRASRLAQLARLGRFDQAE</sequence>
<evidence type="ECO:0000313" key="4">
    <source>
        <dbReference type="Proteomes" id="UP000249757"/>
    </source>
</evidence>
<evidence type="ECO:0000313" key="3">
    <source>
        <dbReference type="EMBL" id="KAI1520242.1"/>
    </source>
</evidence>
<keyword evidence="4" id="KW-1185">Reference proteome</keyword>
<dbReference type="EMBL" id="NRDI02000001">
    <property type="protein sequence ID" value="KAI1520242.1"/>
    <property type="molecule type" value="Genomic_DNA"/>
</dbReference>
<dbReference type="AlphaFoldDB" id="A0A317AF89"/>
<reference evidence="4" key="4">
    <citation type="journal article" date="2022" name="Microb. Genom.">
        <title>A global pangenome for the wheat fungal pathogen Pyrenophora tritici-repentis and prediction of effector protein structural homology.</title>
        <authorList>
            <person name="Moolhuijzen P.M."/>
            <person name="See P.T."/>
            <person name="Shi G."/>
            <person name="Powell H.R."/>
            <person name="Cockram J."/>
            <person name="Jorgensen L.N."/>
            <person name="Benslimane H."/>
            <person name="Strelkov S.E."/>
            <person name="Turner J."/>
            <person name="Liu Z."/>
            <person name="Moffat C.S."/>
        </authorList>
    </citation>
    <scope>NUCLEOTIDE SEQUENCE [LARGE SCALE GENOMIC DNA]</scope>
</reference>
<reference evidence="2" key="1">
    <citation type="journal article" date="2018" name="BMC Genomics">
        <title>Comparative genomics of the wheat fungal pathogen Pyrenophora tritici-repentis reveals chromosomal variations and genome plasticity.</title>
        <authorList>
            <person name="Moolhuijzen P."/>
            <person name="See P.T."/>
            <person name="Hane J.K."/>
            <person name="Shi G."/>
            <person name="Liu Z."/>
            <person name="Oliver R.P."/>
            <person name="Moffat C.S."/>
        </authorList>
    </citation>
    <scope>NUCLEOTIDE SEQUENCE [LARGE SCALE GENOMIC DNA]</scope>
    <source>
        <strain evidence="2">M4</strain>
    </source>
</reference>
<dbReference type="Proteomes" id="UP000245464">
    <property type="component" value="Chromosome 1"/>
</dbReference>
<feature type="compositionally biased region" description="Basic and acidic residues" evidence="1">
    <location>
        <begin position="120"/>
        <end position="150"/>
    </location>
</feature>
<dbReference type="Proteomes" id="UP000249757">
    <property type="component" value="Unassembled WGS sequence"/>
</dbReference>
<feature type="compositionally biased region" description="Acidic residues" evidence="1">
    <location>
        <begin position="173"/>
        <end position="183"/>
    </location>
</feature>
<dbReference type="EMBL" id="NQIK02000001">
    <property type="protein sequence ID" value="KAF7576416.1"/>
    <property type="molecule type" value="Genomic_DNA"/>
</dbReference>